<dbReference type="CDD" id="cd01043">
    <property type="entry name" value="DPS"/>
    <property type="match status" value="1"/>
</dbReference>
<reference evidence="4" key="1">
    <citation type="submission" date="2014-11" db="EMBL/GenBank/DDBJ databases">
        <authorList>
            <person name="Malar M.C."/>
            <person name="Sen D."/>
            <person name="Tripathy S."/>
        </authorList>
    </citation>
    <scope>NUCLEOTIDE SEQUENCE</scope>
    <source>
        <strain evidence="4">BDU141951</strain>
    </source>
</reference>
<evidence type="ECO:0000313" key="4">
    <source>
        <dbReference type="EMBL" id="NEV68351.1"/>
    </source>
</evidence>
<name>A0A0C1Y4J7_9CYAN</name>
<evidence type="ECO:0000256" key="1">
    <source>
        <dbReference type="ARBA" id="ARBA00009497"/>
    </source>
</evidence>
<dbReference type="PROSITE" id="PS00819">
    <property type="entry name" value="DPS_2"/>
    <property type="match status" value="1"/>
</dbReference>
<dbReference type="AlphaFoldDB" id="A0A0C1Y4J7"/>
<dbReference type="InterPro" id="IPR023188">
    <property type="entry name" value="DPS_DNA-bd_CS"/>
</dbReference>
<dbReference type="InterPro" id="IPR012347">
    <property type="entry name" value="Ferritin-like"/>
</dbReference>
<comment type="caution">
    <text evidence="4">The sequence shown here is derived from an EMBL/GenBank/DDBJ whole genome shotgun (WGS) entry which is preliminary data.</text>
</comment>
<evidence type="ECO:0000256" key="2">
    <source>
        <dbReference type="RuleBase" id="RU003875"/>
    </source>
</evidence>
<dbReference type="PROSITE" id="PS00818">
    <property type="entry name" value="DPS_1"/>
    <property type="match status" value="1"/>
</dbReference>
<dbReference type="Pfam" id="PF00210">
    <property type="entry name" value="Ferritin"/>
    <property type="match status" value="1"/>
</dbReference>
<dbReference type="Gene3D" id="1.20.1260.10">
    <property type="match status" value="1"/>
</dbReference>
<feature type="domain" description="Ferritin/DPS" evidence="3">
    <location>
        <begin position="31"/>
        <end position="167"/>
    </location>
</feature>
<reference evidence="4" key="2">
    <citation type="journal article" date="2015" name="Genome Announc.">
        <title>Draft Genome Sequence of Filamentous Marine Cyanobacterium Lyngbya confervoides Strain BDU141951.</title>
        <authorList>
            <person name="Chandrababunaidu M.M."/>
            <person name="Sen D."/>
            <person name="Tripathy S."/>
        </authorList>
    </citation>
    <scope>NUCLEOTIDE SEQUENCE</scope>
    <source>
        <strain evidence="4">BDU141951</strain>
    </source>
</reference>
<evidence type="ECO:0000259" key="3">
    <source>
        <dbReference type="Pfam" id="PF00210"/>
    </source>
</evidence>
<dbReference type="PIRSF" id="PIRSF005900">
    <property type="entry name" value="Dps"/>
    <property type="match status" value="1"/>
</dbReference>
<dbReference type="EMBL" id="JTHE02000003">
    <property type="protein sequence ID" value="NEV68351.1"/>
    <property type="molecule type" value="Genomic_DNA"/>
</dbReference>
<dbReference type="NCBIfam" id="NF006975">
    <property type="entry name" value="PRK09448.1"/>
    <property type="match status" value="1"/>
</dbReference>
<accession>A0A0C1Y4J7</accession>
<organism evidence="4">
    <name type="scientific">Lyngbya confervoides BDU141951</name>
    <dbReference type="NCBI Taxonomy" id="1574623"/>
    <lineage>
        <taxon>Bacteria</taxon>
        <taxon>Bacillati</taxon>
        <taxon>Cyanobacteriota</taxon>
        <taxon>Cyanophyceae</taxon>
        <taxon>Oscillatoriophycideae</taxon>
        <taxon>Oscillatoriales</taxon>
        <taxon>Microcoleaceae</taxon>
        <taxon>Lyngbya</taxon>
    </lineage>
</organism>
<gene>
    <name evidence="4" type="primary">dps</name>
    <name evidence="4" type="synonym">pexB</name>
    <name evidence="4" type="ORF">QQ91_014650</name>
</gene>
<dbReference type="PANTHER" id="PTHR42932:SF3">
    <property type="entry name" value="DNA PROTECTION DURING STARVATION PROTEIN"/>
    <property type="match status" value="1"/>
</dbReference>
<dbReference type="GO" id="GO:0008199">
    <property type="term" value="F:ferric iron binding"/>
    <property type="evidence" value="ECO:0007669"/>
    <property type="project" value="InterPro"/>
</dbReference>
<dbReference type="InterPro" id="IPR002177">
    <property type="entry name" value="DPS_DNA-bd"/>
</dbReference>
<reference evidence="4" key="3">
    <citation type="submission" date="2020-02" db="EMBL/GenBank/DDBJ databases">
        <authorList>
            <person name="Sarangi A.N."/>
            <person name="Ghosh S."/>
            <person name="Mukherjee M."/>
            <person name="Tripathy S."/>
        </authorList>
    </citation>
    <scope>NUCLEOTIDE SEQUENCE</scope>
    <source>
        <strain evidence="4">BDU141951</strain>
    </source>
</reference>
<protein>
    <submittedName>
        <fullName evidence="4">DNA starvation/stationary phase protection protein Dps</fullName>
    </submittedName>
</protein>
<dbReference type="InterPro" id="IPR008331">
    <property type="entry name" value="Ferritin_DPS_dom"/>
</dbReference>
<dbReference type="InterPro" id="IPR009078">
    <property type="entry name" value="Ferritin-like_SF"/>
</dbReference>
<proteinExistence type="inferred from homology"/>
<dbReference type="SUPFAM" id="SSF47240">
    <property type="entry name" value="Ferritin-like"/>
    <property type="match status" value="1"/>
</dbReference>
<comment type="similarity">
    <text evidence="1 2">Belongs to the Dps family.</text>
</comment>
<dbReference type="PANTHER" id="PTHR42932">
    <property type="entry name" value="GENERAL STRESS PROTEIN 20U"/>
    <property type="match status" value="1"/>
</dbReference>
<dbReference type="PRINTS" id="PR01346">
    <property type="entry name" value="HELNAPAPROT"/>
</dbReference>
<dbReference type="GO" id="GO:0016722">
    <property type="term" value="F:oxidoreductase activity, acting on metal ions"/>
    <property type="evidence" value="ECO:0007669"/>
    <property type="project" value="InterPro"/>
</dbReference>
<sequence length="170" mass="18792">MVATTAKPTARFYPTRNDLSASVREQVVTVLNQSLAATLDLKTQTKQAHWNVKGKDFYQLHELFDEMAGELEEYVDMVAERVTALGGTALGTARMAAEQSILPEYPVDAVSGADHVTALADRYAAYAKHVREAIDATDELGDADTADLYTEVSRTIDKRLWFLEAHLISE</sequence>